<dbReference type="EMBL" id="JANPWB010000010">
    <property type="protein sequence ID" value="KAJ1139849.1"/>
    <property type="molecule type" value="Genomic_DNA"/>
</dbReference>
<evidence type="ECO:0000313" key="1">
    <source>
        <dbReference type="EMBL" id="KAJ1139849.1"/>
    </source>
</evidence>
<protein>
    <submittedName>
        <fullName evidence="1">Uncharacterized protein</fullName>
    </submittedName>
</protein>
<sequence>MGMTLWPSLSLLNKLTINHAPIEATKHFNYLGMRFSENLSWHHQVRKAAIALKEAAGAILKFKHKAGGQSISIIMEIYVRKAVAAALYGAELWGYMNTRVMQVAENNFQQPYWGWGRETPRKALFEELNLMLISDLAALRPILYWVRLVRNPRVAIYLETSKEVIVYDGCGGAPGELTSKRLWETSGWRTYGRTRVESARIRWAW</sequence>
<keyword evidence="2" id="KW-1185">Reference proteome</keyword>
<evidence type="ECO:0000313" key="2">
    <source>
        <dbReference type="Proteomes" id="UP001066276"/>
    </source>
</evidence>
<organism evidence="1 2">
    <name type="scientific">Pleurodeles waltl</name>
    <name type="common">Iberian ribbed newt</name>
    <dbReference type="NCBI Taxonomy" id="8319"/>
    <lineage>
        <taxon>Eukaryota</taxon>
        <taxon>Metazoa</taxon>
        <taxon>Chordata</taxon>
        <taxon>Craniata</taxon>
        <taxon>Vertebrata</taxon>
        <taxon>Euteleostomi</taxon>
        <taxon>Amphibia</taxon>
        <taxon>Batrachia</taxon>
        <taxon>Caudata</taxon>
        <taxon>Salamandroidea</taxon>
        <taxon>Salamandridae</taxon>
        <taxon>Pleurodelinae</taxon>
        <taxon>Pleurodeles</taxon>
    </lineage>
</organism>
<accession>A0AAV7QLA4</accession>
<dbReference type="AlphaFoldDB" id="A0AAV7QLA4"/>
<name>A0AAV7QLA4_PLEWA</name>
<comment type="caution">
    <text evidence="1">The sequence shown here is derived from an EMBL/GenBank/DDBJ whole genome shotgun (WGS) entry which is preliminary data.</text>
</comment>
<reference evidence="1" key="1">
    <citation type="journal article" date="2022" name="bioRxiv">
        <title>Sequencing and chromosome-scale assembly of the giantPleurodeles waltlgenome.</title>
        <authorList>
            <person name="Brown T."/>
            <person name="Elewa A."/>
            <person name="Iarovenko S."/>
            <person name="Subramanian E."/>
            <person name="Araus A.J."/>
            <person name="Petzold A."/>
            <person name="Susuki M."/>
            <person name="Suzuki K.-i.T."/>
            <person name="Hayashi T."/>
            <person name="Toyoda A."/>
            <person name="Oliveira C."/>
            <person name="Osipova E."/>
            <person name="Leigh N.D."/>
            <person name="Simon A."/>
            <person name="Yun M.H."/>
        </authorList>
    </citation>
    <scope>NUCLEOTIDE SEQUENCE</scope>
    <source>
        <strain evidence="1">20211129_DDA</strain>
        <tissue evidence="1">Liver</tissue>
    </source>
</reference>
<gene>
    <name evidence="1" type="ORF">NDU88_006212</name>
</gene>
<dbReference type="Proteomes" id="UP001066276">
    <property type="component" value="Chromosome 6"/>
</dbReference>
<proteinExistence type="predicted"/>